<reference evidence="2" key="1">
    <citation type="submission" date="2017-09" db="EMBL/GenBank/DDBJ databases">
        <title>Genome sequence of Nannocystis excedens DSM 71.</title>
        <authorList>
            <person name="Blom J."/>
        </authorList>
    </citation>
    <scope>NUCLEOTIDE SEQUENCE [LARGE SCALE GENOMIC DNA]</scope>
    <source>
        <strain evidence="2">type strain: E19</strain>
    </source>
</reference>
<dbReference type="KEGG" id="hdi:HDIA_2271"/>
<dbReference type="RefSeq" id="WP_099556272.1">
    <property type="nucleotide sequence ID" value="NZ_LT960614.1"/>
</dbReference>
<evidence type="ECO:0000313" key="2">
    <source>
        <dbReference type="Proteomes" id="UP000223606"/>
    </source>
</evidence>
<name>A0A2C9D653_9HYPH</name>
<dbReference type="EMBL" id="LT960614">
    <property type="protein sequence ID" value="SON55812.1"/>
    <property type="molecule type" value="Genomic_DNA"/>
</dbReference>
<accession>A0A2C9D653</accession>
<evidence type="ECO:0000313" key="1">
    <source>
        <dbReference type="EMBL" id="SON55812.1"/>
    </source>
</evidence>
<dbReference type="Proteomes" id="UP000223606">
    <property type="component" value="Chromosome 1"/>
</dbReference>
<organism evidence="1 2">
    <name type="scientific">Hartmannibacter diazotrophicus</name>
    <dbReference type="NCBI Taxonomy" id="1482074"/>
    <lineage>
        <taxon>Bacteria</taxon>
        <taxon>Pseudomonadati</taxon>
        <taxon>Pseudomonadota</taxon>
        <taxon>Alphaproteobacteria</taxon>
        <taxon>Hyphomicrobiales</taxon>
        <taxon>Pleomorphomonadaceae</taxon>
        <taxon>Hartmannibacter</taxon>
    </lineage>
</organism>
<proteinExistence type="predicted"/>
<gene>
    <name evidence="1" type="ORF">HDIA_2271</name>
</gene>
<keyword evidence="2" id="KW-1185">Reference proteome</keyword>
<protein>
    <submittedName>
        <fullName evidence="1">Uncharacterized protein</fullName>
    </submittedName>
</protein>
<sequence length="122" mass="12725">MKTPKTTTAEQAAAELAAQVVAGTATDEKAKADAEEAAKAATKAAADEKAKADAEEAAKAAAKTAADAAAKAEADEKAKANAEHDWRVAKPIIRKRKVHPLGSTMTLTDAEAEPYLDRLERL</sequence>
<dbReference type="AlphaFoldDB" id="A0A2C9D653"/>